<dbReference type="Proteomes" id="UP000054608">
    <property type="component" value="Unassembled WGS sequence"/>
</dbReference>
<name>A0A0W0XQ05_9GAMM</name>
<protein>
    <submittedName>
        <fullName evidence="1">Uncharacterized protein</fullName>
    </submittedName>
</protein>
<dbReference type="EMBL" id="LNYT01000020">
    <property type="protein sequence ID" value="KTD46684.1"/>
    <property type="molecule type" value="Genomic_DNA"/>
</dbReference>
<dbReference type="AlphaFoldDB" id="A0A0W0XQ05"/>
<accession>A0A0W0XQ05</accession>
<evidence type="ECO:0000313" key="2">
    <source>
        <dbReference type="Proteomes" id="UP000054608"/>
    </source>
</evidence>
<gene>
    <name evidence="1" type="ORF">Lrub_1606</name>
</gene>
<comment type="caution">
    <text evidence="1">The sequence shown here is derived from an EMBL/GenBank/DDBJ whole genome shotgun (WGS) entry which is preliminary data.</text>
</comment>
<evidence type="ECO:0000313" key="1">
    <source>
        <dbReference type="EMBL" id="KTD46684.1"/>
    </source>
</evidence>
<sequence>MTRAFTHLTDKINFSLYKDTLTIYPKSHLPSVESLKDKHPMGVLLGGDAFRGVSEH</sequence>
<proteinExistence type="predicted"/>
<keyword evidence="2" id="KW-1185">Reference proteome</keyword>
<reference evidence="1 2" key="1">
    <citation type="submission" date="2015-11" db="EMBL/GenBank/DDBJ databases">
        <title>Genomic analysis of 38 Legionella species identifies large and diverse effector repertoires.</title>
        <authorList>
            <person name="Burstein D."/>
            <person name="Amaro F."/>
            <person name="Zusman T."/>
            <person name="Lifshitz Z."/>
            <person name="Cohen O."/>
            <person name="Gilbert J.A."/>
            <person name="Pupko T."/>
            <person name="Shuman H.A."/>
            <person name="Segal G."/>
        </authorList>
    </citation>
    <scope>NUCLEOTIDE SEQUENCE [LARGE SCALE GENOMIC DNA]</scope>
    <source>
        <strain evidence="1 2">WA-270A-C2</strain>
    </source>
</reference>
<dbReference type="PATRIC" id="fig|458.5.peg.1678"/>
<organism evidence="1 2">
    <name type="scientific">Legionella rubrilucens</name>
    <dbReference type="NCBI Taxonomy" id="458"/>
    <lineage>
        <taxon>Bacteria</taxon>
        <taxon>Pseudomonadati</taxon>
        <taxon>Pseudomonadota</taxon>
        <taxon>Gammaproteobacteria</taxon>
        <taxon>Legionellales</taxon>
        <taxon>Legionellaceae</taxon>
        <taxon>Legionella</taxon>
    </lineage>
</organism>
<dbReference type="STRING" id="458.Lrub_1606"/>